<keyword evidence="2" id="KW-0378">Hydrolase</keyword>
<dbReference type="OrthoDB" id="354304at2759"/>
<protein>
    <recommendedName>
        <fullName evidence="3">Serine/threonine-protein phosphatase PGAM5, mitochondrial</fullName>
    </recommendedName>
    <alternativeName>
        <fullName evidence="4">Serine/threonine-protein phosphatase Pgam5, mitochondrial</fullName>
    </alternativeName>
</protein>
<proteinExistence type="inferred from homology"/>
<evidence type="ECO:0000256" key="5">
    <source>
        <dbReference type="SAM" id="MobiDB-lite"/>
    </source>
</evidence>
<dbReference type="CDD" id="cd07067">
    <property type="entry name" value="HP_PGM_like"/>
    <property type="match status" value="1"/>
</dbReference>
<dbReference type="GO" id="GO:0005739">
    <property type="term" value="C:mitochondrion"/>
    <property type="evidence" value="ECO:0007669"/>
    <property type="project" value="TreeGrafter"/>
</dbReference>
<dbReference type="GeneID" id="36408905"/>
<keyword evidence="7" id="KW-1185">Reference proteome</keyword>
<dbReference type="Pfam" id="PF00300">
    <property type="entry name" value="His_Phos_1"/>
    <property type="match status" value="1"/>
</dbReference>
<dbReference type="SUPFAM" id="SSF53254">
    <property type="entry name" value="Phosphoglycerate mutase-like"/>
    <property type="match status" value="1"/>
</dbReference>
<feature type="region of interest" description="Disordered" evidence="5">
    <location>
        <begin position="1"/>
        <end position="21"/>
    </location>
</feature>
<feature type="compositionally biased region" description="Basic and acidic residues" evidence="5">
    <location>
        <begin position="1"/>
        <end position="20"/>
    </location>
</feature>
<dbReference type="EMBL" id="CCYD01000007">
    <property type="protein sequence ID" value="CEG35085.1"/>
    <property type="molecule type" value="Genomic_DNA"/>
</dbReference>
<dbReference type="OMA" id="HTSFIQY"/>
<evidence type="ECO:0000256" key="2">
    <source>
        <dbReference type="ARBA" id="ARBA00022801"/>
    </source>
</evidence>
<dbReference type="SMART" id="SM00855">
    <property type="entry name" value="PGAM"/>
    <property type="match status" value="1"/>
</dbReference>
<dbReference type="PANTHER" id="PTHR20935:SF0">
    <property type="entry name" value="SERINE_THREONINE-PROTEIN PHOSPHATASE PGAM5, MITOCHONDRIAL"/>
    <property type="match status" value="1"/>
</dbReference>
<dbReference type="Proteomes" id="UP000054928">
    <property type="component" value="Unassembled WGS sequence"/>
</dbReference>
<evidence type="ECO:0000256" key="4">
    <source>
        <dbReference type="ARBA" id="ARBA00040722"/>
    </source>
</evidence>
<sequence length="453" mass="53010">MTVAVHHREQINHSKEERHVPKSSKVVRFANMSDLENHRQQMDPHYRTPSAVRAVPQNGYTTRRFTIDEVELYFSEDRPDFPMGSHDYAVKKTVRREDFVLCGYLESRRVKLGITTWHKSWAELFVGILVVRKYQDTVQRKRTLIPVSGGKLKLLNLKDNIMQIDFLFQGRYKTCVLRYQTKQDMFLWWWSIQVAAYVPIEPHLLHKCMSQPTLMPQQIADGTNEVGNVLFPRSLRSEVYPPNKSFKTHRGVVRLIFIRHGETQNINFRVCDRDKRLTKRGEEQAKITAKSLNKMFFVRENDNPNVTLIYGGLRRTVETAAIFVKEMPWLAQSYECCLLEDGAPKNVDIFHRYDYRESMHKMAFHYICRSNGDDDFARGPKGELEKFMLVIAHTSFIQYCMAQSYKVSREIIQLGAPICHCSVTRFDVKPTDELEVKFSNRIAHLPLTHQTSE</sequence>
<dbReference type="Gene3D" id="3.40.50.1240">
    <property type="entry name" value="Phosphoglycerate mutase-like"/>
    <property type="match status" value="1"/>
</dbReference>
<name>A0A0P1A3S1_PLAHL</name>
<comment type="similarity">
    <text evidence="1">Belongs to the phosphoglycerate mutase family. BPG-dependent PGAM subfamily.</text>
</comment>
<evidence type="ECO:0000313" key="6">
    <source>
        <dbReference type="EMBL" id="CEG35085.1"/>
    </source>
</evidence>
<dbReference type="InterPro" id="IPR051021">
    <property type="entry name" value="Mito_Ser/Thr_phosphatase"/>
</dbReference>
<dbReference type="SUPFAM" id="SSF50729">
    <property type="entry name" value="PH domain-like"/>
    <property type="match status" value="1"/>
</dbReference>
<dbReference type="AlphaFoldDB" id="A0A0P1A3S1"/>
<accession>A0A0P1A3S1</accession>
<reference evidence="7" key="1">
    <citation type="submission" date="2014-09" db="EMBL/GenBank/DDBJ databases">
        <authorList>
            <person name="Sharma Rahul"/>
            <person name="Thines Marco"/>
        </authorList>
    </citation>
    <scope>NUCLEOTIDE SEQUENCE [LARGE SCALE GENOMIC DNA]</scope>
</reference>
<evidence type="ECO:0000256" key="1">
    <source>
        <dbReference type="ARBA" id="ARBA00006717"/>
    </source>
</evidence>
<dbReference type="PANTHER" id="PTHR20935">
    <property type="entry name" value="PHOSPHOGLYCERATE MUTASE-RELATED"/>
    <property type="match status" value="1"/>
</dbReference>
<dbReference type="InterPro" id="IPR013078">
    <property type="entry name" value="His_Pase_superF_clade-1"/>
</dbReference>
<organism evidence="6 7">
    <name type="scientific">Plasmopara halstedii</name>
    <name type="common">Downy mildew of sunflower</name>
    <dbReference type="NCBI Taxonomy" id="4781"/>
    <lineage>
        <taxon>Eukaryota</taxon>
        <taxon>Sar</taxon>
        <taxon>Stramenopiles</taxon>
        <taxon>Oomycota</taxon>
        <taxon>Peronosporomycetes</taxon>
        <taxon>Peronosporales</taxon>
        <taxon>Peronosporaceae</taxon>
        <taxon>Plasmopara</taxon>
    </lineage>
</organism>
<evidence type="ECO:0000256" key="3">
    <source>
        <dbReference type="ARBA" id="ARBA00039765"/>
    </source>
</evidence>
<dbReference type="STRING" id="4781.A0A0P1A3S1"/>
<dbReference type="InterPro" id="IPR029033">
    <property type="entry name" value="His_PPase_superfam"/>
</dbReference>
<dbReference type="GO" id="GO:0004722">
    <property type="term" value="F:protein serine/threonine phosphatase activity"/>
    <property type="evidence" value="ECO:0007669"/>
    <property type="project" value="TreeGrafter"/>
</dbReference>
<dbReference type="GO" id="GO:0090141">
    <property type="term" value="P:positive regulation of mitochondrial fission"/>
    <property type="evidence" value="ECO:0007669"/>
    <property type="project" value="TreeGrafter"/>
</dbReference>
<dbReference type="RefSeq" id="XP_024571454.1">
    <property type="nucleotide sequence ID" value="XM_024722359.1"/>
</dbReference>
<evidence type="ECO:0000313" key="7">
    <source>
        <dbReference type="Proteomes" id="UP000054928"/>
    </source>
</evidence>